<evidence type="ECO:0000256" key="8">
    <source>
        <dbReference type="ARBA" id="ARBA00023136"/>
    </source>
</evidence>
<evidence type="ECO:0000256" key="2">
    <source>
        <dbReference type="ARBA" id="ARBA00004202"/>
    </source>
</evidence>
<keyword evidence="5" id="KW-1003">Cell membrane</keyword>
<reference evidence="12 13" key="1">
    <citation type="submission" date="2020-08" db="EMBL/GenBank/DDBJ databases">
        <title>Genomic Encyclopedia of Type Strains, Phase IV (KMG-IV): sequencing the most valuable type-strain genomes for metagenomic binning, comparative biology and taxonomic classification.</title>
        <authorList>
            <person name="Goeker M."/>
        </authorList>
    </citation>
    <scope>NUCLEOTIDE SEQUENCE [LARGE SCALE GENOMIC DNA]</scope>
    <source>
        <strain evidence="12 13">DSM 24661</strain>
    </source>
</reference>
<sequence>MPEDVLSQAEIDKLLSAISTGVVSADEVKAEEQKKVKLYDFKRPDKFSKDQIRTLFMIHENFARLLNTYLSTNLRVLAKVEVASVDQLTYEEFIRSLPNPSVISVLSLSSLQGNIIFEMDTNIVFAIIDRLFGGLGDEGKMKSRTLTDIEETVIKRMTNKIMEHFSDAWHDVVEFDPRIESMEANPQFTQIVSSGDMVVIITLQVKIGNVEGLINICIPYIVIEPIVPKLTTTFWVSALSSRKEHPEELDILKKKLRRAKLPVNVELGRVSITVNEFLSLGLGDILRLDSKVEDDLTVIVGERPKFYCRPGTLGKKAAVQITKVIENEEEEQMDG</sequence>
<protein>
    <recommendedName>
        <fullName evidence="4 10">Flagellar motor switch protein FliM</fullName>
    </recommendedName>
</protein>
<keyword evidence="12" id="KW-0966">Cell projection</keyword>
<evidence type="ECO:0000256" key="6">
    <source>
        <dbReference type="ARBA" id="ARBA00022500"/>
    </source>
</evidence>
<dbReference type="Gene3D" id="3.40.1550.10">
    <property type="entry name" value="CheC-like"/>
    <property type="match status" value="1"/>
</dbReference>
<name>A0A840UHT9_9FIRM</name>
<evidence type="ECO:0000256" key="3">
    <source>
        <dbReference type="ARBA" id="ARBA00011049"/>
    </source>
</evidence>
<accession>A0A840UHT9</accession>
<keyword evidence="6" id="KW-0145">Chemotaxis</keyword>
<evidence type="ECO:0000256" key="5">
    <source>
        <dbReference type="ARBA" id="ARBA00022475"/>
    </source>
</evidence>
<evidence type="ECO:0000256" key="9">
    <source>
        <dbReference type="ARBA" id="ARBA00023143"/>
    </source>
</evidence>
<dbReference type="Proteomes" id="UP000559117">
    <property type="component" value="Unassembled WGS sequence"/>
</dbReference>
<comment type="similarity">
    <text evidence="3">Belongs to the FliM family.</text>
</comment>
<dbReference type="InterPro" id="IPR001543">
    <property type="entry name" value="FliN-like_C"/>
</dbReference>
<dbReference type="SUPFAM" id="SSF103039">
    <property type="entry name" value="CheC-like"/>
    <property type="match status" value="1"/>
</dbReference>
<dbReference type="InterPro" id="IPR028976">
    <property type="entry name" value="CheC-like_sf"/>
</dbReference>
<organism evidence="12 13">
    <name type="scientific">Pectinatus brassicae</name>
    <dbReference type="NCBI Taxonomy" id="862415"/>
    <lineage>
        <taxon>Bacteria</taxon>
        <taxon>Bacillati</taxon>
        <taxon>Bacillota</taxon>
        <taxon>Negativicutes</taxon>
        <taxon>Selenomonadales</taxon>
        <taxon>Selenomonadaceae</taxon>
        <taxon>Pectinatus</taxon>
    </lineage>
</organism>
<gene>
    <name evidence="12" type="ORF">HNR32_001719</name>
</gene>
<dbReference type="GO" id="GO:0009425">
    <property type="term" value="C:bacterial-type flagellum basal body"/>
    <property type="evidence" value="ECO:0007669"/>
    <property type="project" value="UniProtKB-SubCell"/>
</dbReference>
<keyword evidence="7" id="KW-0283">Flagellar rotation</keyword>
<evidence type="ECO:0000313" key="13">
    <source>
        <dbReference type="Proteomes" id="UP000559117"/>
    </source>
</evidence>
<keyword evidence="12" id="KW-0969">Cilium</keyword>
<evidence type="ECO:0000259" key="11">
    <source>
        <dbReference type="Pfam" id="PF01052"/>
    </source>
</evidence>
<keyword evidence="8" id="KW-0472">Membrane</keyword>
<dbReference type="GO" id="GO:0003774">
    <property type="term" value="F:cytoskeletal motor activity"/>
    <property type="evidence" value="ECO:0007669"/>
    <property type="project" value="InterPro"/>
</dbReference>
<evidence type="ECO:0000256" key="4">
    <source>
        <dbReference type="ARBA" id="ARBA00021898"/>
    </source>
</evidence>
<keyword evidence="12" id="KW-0282">Flagellum</keyword>
<evidence type="ECO:0000256" key="10">
    <source>
        <dbReference type="NCBIfam" id="TIGR01397"/>
    </source>
</evidence>
<dbReference type="Pfam" id="PF02154">
    <property type="entry name" value="FliM"/>
    <property type="match status" value="1"/>
</dbReference>
<dbReference type="PANTHER" id="PTHR30034:SF6">
    <property type="entry name" value="YOP PROTEINS TRANSLOCATION PROTEIN Q"/>
    <property type="match status" value="1"/>
</dbReference>
<comment type="caution">
    <text evidence="12">The sequence shown here is derived from an EMBL/GenBank/DDBJ whole genome shotgun (WGS) entry which is preliminary data.</text>
</comment>
<feature type="domain" description="Flagellar motor switch protein FliN-like C-terminal" evidence="11">
    <location>
        <begin position="255"/>
        <end position="325"/>
    </location>
</feature>
<keyword evidence="9" id="KW-0975">Bacterial flagellum</keyword>
<evidence type="ECO:0000256" key="1">
    <source>
        <dbReference type="ARBA" id="ARBA00004117"/>
    </source>
</evidence>
<dbReference type="SUPFAM" id="SSF101801">
    <property type="entry name" value="Surface presentation of antigens (SPOA)"/>
    <property type="match status" value="1"/>
</dbReference>
<dbReference type="InterPro" id="IPR036429">
    <property type="entry name" value="SpoA-like_sf"/>
</dbReference>
<dbReference type="PIRSF" id="PIRSF002888">
    <property type="entry name" value="FliM"/>
    <property type="match status" value="1"/>
</dbReference>
<dbReference type="GO" id="GO:0071978">
    <property type="term" value="P:bacterial-type flagellum-dependent swarming motility"/>
    <property type="evidence" value="ECO:0007669"/>
    <property type="project" value="TreeGrafter"/>
</dbReference>
<dbReference type="Pfam" id="PF01052">
    <property type="entry name" value="FliMN_C"/>
    <property type="match status" value="1"/>
</dbReference>
<dbReference type="Gene3D" id="2.30.330.10">
    <property type="entry name" value="SpoA-like"/>
    <property type="match status" value="1"/>
</dbReference>
<dbReference type="AlphaFoldDB" id="A0A840UHT9"/>
<dbReference type="GO" id="GO:0005886">
    <property type="term" value="C:plasma membrane"/>
    <property type="evidence" value="ECO:0007669"/>
    <property type="project" value="UniProtKB-SubCell"/>
</dbReference>
<dbReference type="EMBL" id="JACHFH010000019">
    <property type="protein sequence ID" value="MBB5336569.1"/>
    <property type="molecule type" value="Genomic_DNA"/>
</dbReference>
<dbReference type="NCBIfam" id="TIGR01397">
    <property type="entry name" value="fliM_switch"/>
    <property type="match status" value="1"/>
</dbReference>
<proteinExistence type="inferred from homology"/>
<dbReference type="InterPro" id="IPR001689">
    <property type="entry name" value="Flag_FliM"/>
</dbReference>
<dbReference type="PRINTS" id="PR00955">
    <property type="entry name" value="FLGMOTORFLIM"/>
</dbReference>
<dbReference type="CDD" id="cd17908">
    <property type="entry name" value="FliM"/>
    <property type="match status" value="1"/>
</dbReference>
<keyword evidence="13" id="KW-1185">Reference proteome</keyword>
<dbReference type="PANTHER" id="PTHR30034">
    <property type="entry name" value="FLAGELLAR MOTOR SWITCH PROTEIN FLIM"/>
    <property type="match status" value="1"/>
</dbReference>
<dbReference type="RefSeq" id="WP_183861615.1">
    <property type="nucleotide sequence ID" value="NZ_JACHFH010000019.1"/>
</dbReference>
<dbReference type="GO" id="GO:0050918">
    <property type="term" value="P:positive chemotaxis"/>
    <property type="evidence" value="ECO:0007669"/>
    <property type="project" value="TreeGrafter"/>
</dbReference>
<evidence type="ECO:0000313" key="12">
    <source>
        <dbReference type="EMBL" id="MBB5336569.1"/>
    </source>
</evidence>
<comment type="subcellular location">
    <subcellularLocation>
        <location evidence="1">Bacterial flagellum basal body</location>
    </subcellularLocation>
    <subcellularLocation>
        <location evidence="2">Cell membrane</location>
        <topology evidence="2">Peripheral membrane protein</topology>
    </subcellularLocation>
</comment>
<evidence type="ECO:0000256" key="7">
    <source>
        <dbReference type="ARBA" id="ARBA00022779"/>
    </source>
</evidence>